<feature type="domain" description="Amidohydrolase-related" evidence="2">
    <location>
        <begin position="13"/>
        <end position="166"/>
    </location>
</feature>
<dbReference type="SUPFAM" id="SSF51556">
    <property type="entry name" value="Metallo-dependent hydrolases"/>
    <property type="match status" value="1"/>
</dbReference>
<dbReference type="AlphaFoldDB" id="A0A645BMT0"/>
<comment type="caution">
    <text evidence="3">The sequence shown here is derived from an EMBL/GenBank/DDBJ whole genome shotgun (WGS) entry which is preliminary data.</text>
</comment>
<accession>A0A645BMT0</accession>
<dbReference type="PANTHER" id="PTHR21240:SF28">
    <property type="entry name" value="ISO-OROTATE DECARBOXYLASE (EUROFUNG)"/>
    <property type="match status" value="1"/>
</dbReference>
<keyword evidence="1" id="KW-0456">Lyase</keyword>
<protein>
    <recommendedName>
        <fullName evidence="2">Amidohydrolase-related domain-containing protein</fullName>
    </recommendedName>
</protein>
<dbReference type="InterPro" id="IPR032466">
    <property type="entry name" value="Metal_Hydrolase"/>
</dbReference>
<evidence type="ECO:0000313" key="3">
    <source>
        <dbReference type="EMBL" id="MPM66547.1"/>
    </source>
</evidence>
<evidence type="ECO:0000259" key="2">
    <source>
        <dbReference type="Pfam" id="PF04909"/>
    </source>
</evidence>
<dbReference type="GO" id="GO:0019748">
    <property type="term" value="P:secondary metabolic process"/>
    <property type="evidence" value="ECO:0007669"/>
    <property type="project" value="TreeGrafter"/>
</dbReference>
<reference evidence="3" key="1">
    <citation type="submission" date="2019-08" db="EMBL/GenBank/DDBJ databases">
        <authorList>
            <person name="Kucharzyk K."/>
            <person name="Murdoch R.W."/>
            <person name="Higgins S."/>
            <person name="Loffler F."/>
        </authorList>
    </citation>
    <scope>NUCLEOTIDE SEQUENCE</scope>
</reference>
<gene>
    <name evidence="3" type="ORF">SDC9_113456</name>
</gene>
<dbReference type="Gene3D" id="3.20.20.140">
    <property type="entry name" value="Metal-dependent hydrolases"/>
    <property type="match status" value="1"/>
</dbReference>
<dbReference type="InterPro" id="IPR032465">
    <property type="entry name" value="ACMSD"/>
</dbReference>
<name>A0A645BMT0_9ZZZZ</name>
<dbReference type="GO" id="GO:0016831">
    <property type="term" value="F:carboxy-lyase activity"/>
    <property type="evidence" value="ECO:0007669"/>
    <property type="project" value="InterPro"/>
</dbReference>
<evidence type="ECO:0000256" key="1">
    <source>
        <dbReference type="ARBA" id="ARBA00023239"/>
    </source>
</evidence>
<proteinExistence type="predicted"/>
<dbReference type="InterPro" id="IPR006680">
    <property type="entry name" value="Amidohydro-rel"/>
</dbReference>
<dbReference type="GO" id="GO:0016787">
    <property type="term" value="F:hydrolase activity"/>
    <property type="evidence" value="ECO:0007669"/>
    <property type="project" value="InterPro"/>
</dbReference>
<organism evidence="3">
    <name type="scientific">bioreactor metagenome</name>
    <dbReference type="NCBI Taxonomy" id="1076179"/>
    <lineage>
        <taxon>unclassified sequences</taxon>
        <taxon>metagenomes</taxon>
        <taxon>ecological metagenomes</taxon>
    </lineage>
</organism>
<dbReference type="GO" id="GO:0005737">
    <property type="term" value="C:cytoplasm"/>
    <property type="evidence" value="ECO:0007669"/>
    <property type="project" value="TreeGrafter"/>
</dbReference>
<dbReference type="PANTHER" id="PTHR21240">
    <property type="entry name" value="2-AMINO-3-CARBOXYLMUCONATE-6-SEMIALDEHYDE DECARBOXYLASE"/>
    <property type="match status" value="1"/>
</dbReference>
<dbReference type="Pfam" id="PF04909">
    <property type="entry name" value="Amidohydro_2"/>
    <property type="match status" value="1"/>
</dbReference>
<sequence length="166" mass="17912">MDLFQPGITRAVEEIAALGLKGIGEIVGLHGNAGLLAPVLEQAGRHGLPVFLHTDYPVDAQDLAQLLALADRYPRTQIILGHMGGDFWMDAVAGAQSRPNLWLDTSEVVNQVALQVAVATLPDRILFSTDFPWDSMESMLARVQALDCTEETRQLLLGGNAARLLG</sequence>
<dbReference type="EMBL" id="VSSQ01021153">
    <property type="protein sequence ID" value="MPM66547.1"/>
    <property type="molecule type" value="Genomic_DNA"/>
</dbReference>